<name>A0A0F9JY09_9ZZZZ</name>
<dbReference type="AlphaFoldDB" id="A0A0F9JY09"/>
<sequence length="89" mass="10643">MHWKDFKHEEWKQENEAFDHVAWQKSFDAAWEKVDENKNLEYLAEVDKAGNQIEVYFSDEGYYCRWIAPGVELHLSFETDEVIGGRCRV</sequence>
<organism evidence="1">
    <name type="scientific">marine sediment metagenome</name>
    <dbReference type="NCBI Taxonomy" id="412755"/>
    <lineage>
        <taxon>unclassified sequences</taxon>
        <taxon>metagenomes</taxon>
        <taxon>ecological metagenomes</taxon>
    </lineage>
</organism>
<gene>
    <name evidence="1" type="ORF">LCGC14_1702430</name>
</gene>
<protein>
    <submittedName>
        <fullName evidence="1">Uncharacterized protein</fullName>
    </submittedName>
</protein>
<dbReference type="EMBL" id="LAZR01015062">
    <property type="protein sequence ID" value="KKM14803.1"/>
    <property type="molecule type" value="Genomic_DNA"/>
</dbReference>
<reference evidence="1" key="1">
    <citation type="journal article" date="2015" name="Nature">
        <title>Complex archaea that bridge the gap between prokaryotes and eukaryotes.</title>
        <authorList>
            <person name="Spang A."/>
            <person name="Saw J.H."/>
            <person name="Jorgensen S.L."/>
            <person name="Zaremba-Niedzwiedzka K."/>
            <person name="Martijn J."/>
            <person name="Lind A.E."/>
            <person name="van Eijk R."/>
            <person name="Schleper C."/>
            <person name="Guy L."/>
            <person name="Ettema T.J."/>
        </authorList>
    </citation>
    <scope>NUCLEOTIDE SEQUENCE</scope>
</reference>
<accession>A0A0F9JY09</accession>
<evidence type="ECO:0000313" key="1">
    <source>
        <dbReference type="EMBL" id="KKM14803.1"/>
    </source>
</evidence>
<proteinExistence type="predicted"/>
<comment type="caution">
    <text evidence="1">The sequence shown here is derived from an EMBL/GenBank/DDBJ whole genome shotgun (WGS) entry which is preliminary data.</text>
</comment>